<dbReference type="GeneID" id="93550487"/>
<feature type="domain" description="CobQ/CobB/MinD/ParA nucleotide binding" evidence="1">
    <location>
        <begin position="3"/>
        <end position="153"/>
    </location>
</feature>
<dbReference type="Gene3D" id="3.40.50.300">
    <property type="entry name" value="P-loop containing nucleotide triphosphate hydrolases"/>
    <property type="match status" value="1"/>
</dbReference>
<evidence type="ECO:0000259" key="1">
    <source>
        <dbReference type="Pfam" id="PF01656"/>
    </source>
</evidence>
<organism evidence="2 3">
    <name type="scientific">Photobacterium malacitanum</name>
    <dbReference type="NCBI Taxonomy" id="2204294"/>
    <lineage>
        <taxon>Bacteria</taxon>
        <taxon>Pseudomonadati</taxon>
        <taxon>Pseudomonadota</taxon>
        <taxon>Gammaproteobacteria</taxon>
        <taxon>Vibrionales</taxon>
        <taxon>Vibrionaceae</taxon>
        <taxon>Photobacterium</taxon>
    </lineage>
</organism>
<dbReference type="RefSeq" id="WP_045040930.1">
    <property type="nucleotide sequence ID" value="NZ_FYAK01000021.1"/>
</dbReference>
<dbReference type="InterPro" id="IPR002586">
    <property type="entry name" value="CobQ/CobB/MinD/ParA_Nub-bd_dom"/>
</dbReference>
<dbReference type="CDD" id="cd02042">
    <property type="entry name" value="ParAB_family"/>
    <property type="match status" value="1"/>
</dbReference>
<dbReference type="EMBL" id="FYAK01000021">
    <property type="protein sequence ID" value="SMY39096.1"/>
    <property type="molecule type" value="Genomic_DNA"/>
</dbReference>
<accession>A0A1Y6MRB4</accession>
<dbReference type="SUPFAM" id="SSF52540">
    <property type="entry name" value="P-loop containing nucleoside triphosphate hydrolases"/>
    <property type="match status" value="1"/>
</dbReference>
<dbReference type="Pfam" id="PF01656">
    <property type="entry name" value="CbiA"/>
    <property type="match status" value="1"/>
</dbReference>
<keyword evidence="3" id="KW-1185">Reference proteome</keyword>
<dbReference type="AlphaFoldDB" id="A0A1Y6MRB4"/>
<name>A0A1Y6MRB4_9GAMM</name>
<evidence type="ECO:0000313" key="2">
    <source>
        <dbReference type="EMBL" id="SMY39096.1"/>
    </source>
</evidence>
<proteinExistence type="predicted"/>
<reference evidence="3" key="1">
    <citation type="submission" date="2017-06" db="EMBL/GenBank/DDBJ databases">
        <authorList>
            <person name="Rodrigo-Torres L."/>
            <person name="Arahal R.D."/>
            <person name="Lucena T."/>
        </authorList>
    </citation>
    <scope>NUCLEOTIDE SEQUENCE [LARGE SCALE GENOMIC DNA]</scope>
    <source>
        <strain evidence="3">CECT 9190</strain>
    </source>
</reference>
<dbReference type="Proteomes" id="UP000195963">
    <property type="component" value="Unassembled WGS sequence"/>
</dbReference>
<dbReference type="InterPro" id="IPR027417">
    <property type="entry name" value="P-loop_NTPase"/>
</dbReference>
<sequence>MHIIFFNSKGGVSKSTLCEYTAQELQRLGYSVNVDNTDQQQHVTLIENENADYFVYDTAGAFTSDNVELLQAAVDVKSLIIVPLNTGKNDLKEIPFLVAKLDELGLKDKTRFVFTKTRVNSKSLSERRSTLKELGLSSLKWVMPMLEDFSEQRNTARTRSEISTFLHEAVL</sequence>
<gene>
    <name evidence="2" type="ORF">PMAL9190_03897</name>
</gene>
<protein>
    <recommendedName>
        <fullName evidence="1">CobQ/CobB/MinD/ParA nucleotide binding domain-containing protein</fullName>
    </recommendedName>
</protein>
<evidence type="ECO:0000313" key="3">
    <source>
        <dbReference type="Proteomes" id="UP000195963"/>
    </source>
</evidence>